<gene>
    <name evidence="11 13" type="primary">mtgA</name>
    <name evidence="13" type="ORF">FIT94_05945</name>
</gene>
<dbReference type="GO" id="GO:0016763">
    <property type="term" value="F:pentosyltransferase activity"/>
    <property type="evidence" value="ECO:0007669"/>
    <property type="project" value="InterPro"/>
</dbReference>
<keyword evidence="1 11" id="KW-1003">Cell membrane</keyword>
<dbReference type="GO" id="GO:0071555">
    <property type="term" value="P:cell wall organization"/>
    <property type="evidence" value="ECO:0007669"/>
    <property type="project" value="UniProtKB-KW"/>
</dbReference>
<evidence type="ECO:0000259" key="12">
    <source>
        <dbReference type="Pfam" id="PF00912"/>
    </source>
</evidence>
<keyword evidence="8 11" id="KW-1133">Transmembrane helix</keyword>
<dbReference type="Gene3D" id="1.10.3810.10">
    <property type="entry name" value="Biosynthetic peptidoglycan transglycosylase-like"/>
    <property type="match status" value="1"/>
</dbReference>
<dbReference type="EMBL" id="CP040953">
    <property type="protein sequence ID" value="QDC41577.1"/>
    <property type="molecule type" value="Genomic_DNA"/>
</dbReference>
<dbReference type="InterPro" id="IPR001264">
    <property type="entry name" value="Glyco_trans_51"/>
</dbReference>
<evidence type="ECO:0000256" key="10">
    <source>
        <dbReference type="ARBA" id="ARBA00023316"/>
    </source>
</evidence>
<dbReference type="HAMAP" id="MF_00766">
    <property type="entry name" value="PGT_MtgA"/>
    <property type="match status" value="1"/>
</dbReference>
<evidence type="ECO:0000256" key="5">
    <source>
        <dbReference type="ARBA" id="ARBA00022692"/>
    </source>
</evidence>
<evidence type="ECO:0000256" key="8">
    <source>
        <dbReference type="ARBA" id="ARBA00022989"/>
    </source>
</evidence>
<comment type="subcellular location">
    <subcellularLocation>
        <location evidence="11">Cell inner membrane</location>
        <topology evidence="11">Single-pass membrane protein</topology>
    </subcellularLocation>
</comment>
<evidence type="ECO:0000256" key="11">
    <source>
        <dbReference type="HAMAP-Rule" id="MF_00766"/>
    </source>
</evidence>
<name>A0AAX1F0R0_9PROT</name>
<keyword evidence="5 11" id="KW-0812">Transmembrane</keyword>
<evidence type="ECO:0000256" key="6">
    <source>
        <dbReference type="ARBA" id="ARBA00022960"/>
    </source>
</evidence>
<evidence type="ECO:0000256" key="9">
    <source>
        <dbReference type="ARBA" id="ARBA00023136"/>
    </source>
</evidence>
<dbReference type="RefSeq" id="WP_139868510.1">
    <property type="nucleotide sequence ID" value="NZ_CP040949.1"/>
</dbReference>
<evidence type="ECO:0000313" key="14">
    <source>
        <dbReference type="Proteomes" id="UP000314901"/>
    </source>
</evidence>
<dbReference type="PANTHER" id="PTHR30400">
    <property type="entry name" value="MONOFUNCTIONAL BIOSYNTHETIC PEPTIDOGLYCAN TRANSGLYCOSYLASE"/>
    <property type="match status" value="1"/>
</dbReference>
<sequence>MPQRLKNLFWNHRSFKGKIASVLFLLFFFYQLWILFHIILWTVINPGESAFMETRLEHLQEKDEKATLRHQWVNYNQISINIKQAVIAAEDAKFIDHEGFDWEGIEKAYEKNKRRKKIVAGGSTISQQLAKNLFLSNQRTPWRKAEETIITLMLETILSKQRILEIYLNVIEWGNNVYGIEAASLRYFSSHAKDLNSFQSAKLASMIPNPKYYERHQDASGLIERSGIILSRMNAIQVP</sequence>
<dbReference type="EC" id="2.4.99.28" evidence="11"/>
<keyword evidence="9 11" id="KW-0472">Membrane</keyword>
<dbReference type="SUPFAM" id="SSF53955">
    <property type="entry name" value="Lysozyme-like"/>
    <property type="match status" value="1"/>
</dbReference>
<comment type="similarity">
    <text evidence="11">Belongs to the glycosyltransferase 51 family.</text>
</comment>
<dbReference type="GO" id="GO:0005886">
    <property type="term" value="C:plasma membrane"/>
    <property type="evidence" value="ECO:0007669"/>
    <property type="project" value="UniProtKB-SubCell"/>
</dbReference>
<keyword evidence="6 11" id="KW-0133">Cell shape</keyword>
<keyword evidence="7 11" id="KW-0573">Peptidoglycan synthesis</keyword>
<evidence type="ECO:0000313" key="13">
    <source>
        <dbReference type="EMBL" id="QDC41577.1"/>
    </source>
</evidence>
<dbReference type="GO" id="GO:0009274">
    <property type="term" value="C:peptidoglycan-based cell wall"/>
    <property type="evidence" value="ECO:0007669"/>
    <property type="project" value="InterPro"/>
</dbReference>
<evidence type="ECO:0000256" key="2">
    <source>
        <dbReference type="ARBA" id="ARBA00022519"/>
    </source>
</evidence>
<dbReference type="InterPro" id="IPR011812">
    <property type="entry name" value="Pep_trsgly"/>
</dbReference>
<keyword evidence="2 11" id="KW-0997">Cell inner membrane</keyword>
<accession>A0AAX1F0R0</accession>
<keyword evidence="4 11" id="KW-0808">Transferase</keyword>
<comment type="catalytic activity">
    <reaction evidence="11">
        <text>[GlcNAc-(1-&gt;4)-Mur2Ac(oyl-L-Ala-gamma-D-Glu-L-Lys-D-Ala-D-Ala)](n)-di-trans,octa-cis-undecaprenyl diphosphate + beta-D-GlcNAc-(1-&gt;4)-Mur2Ac(oyl-L-Ala-gamma-D-Glu-L-Lys-D-Ala-D-Ala)-di-trans,octa-cis-undecaprenyl diphosphate = [GlcNAc-(1-&gt;4)-Mur2Ac(oyl-L-Ala-gamma-D-Glu-L-Lys-D-Ala-D-Ala)](n+1)-di-trans,octa-cis-undecaprenyl diphosphate + di-trans,octa-cis-undecaprenyl diphosphate + H(+)</text>
        <dbReference type="Rhea" id="RHEA:23708"/>
        <dbReference type="Rhea" id="RHEA-COMP:9602"/>
        <dbReference type="Rhea" id="RHEA-COMP:9603"/>
        <dbReference type="ChEBI" id="CHEBI:15378"/>
        <dbReference type="ChEBI" id="CHEBI:58405"/>
        <dbReference type="ChEBI" id="CHEBI:60033"/>
        <dbReference type="ChEBI" id="CHEBI:78435"/>
        <dbReference type="EC" id="2.4.99.28"/>
    </reaction>
</comment>
<dbReference type="Proteomes" id="UP000314901">
    <property type="component" value="Chromosome"/>
</dbReference>
<dbReference type="InterPro" id="IPR036950">
    <property type="entry name" value="PBP_transglycosylase"/>
</dbReference>
<evidence type="ECO:0000256" key="1">
    <source>
        <dbReference type="ARBA" id="ARBA00022475"/>
    </source>
</evidence>
<comment type="pathway">
    <text evidence="11">Cell wall biogenesis; peptidoglycan biosynthesis.</text>
</comment>
<comment type="function">
    <text evidence="11">Peptidoglycan polymerase that catalyzes glycan chain elongation from lipid-linked precursors.</text>
</comment>
<keyword evidence="3 11" id="KW-0328">Glycosyltransferase</keyword>
<feature type="domain" description="Glycosyl transferase family 51" evidence="12">
    <location>
        <begin position="67"/>
        <end position="233"/>
    </location>
</feature>
<evidence type="ECO:0000256" key="3">
    <source>
        <dbReference type="ARBA" id="ARBA00022676"/>
    </source>
</evidence>
<dbReference type="GO" id="GO:0008360">
    <property type="term" value="P:regulation of cell shape"/>
    <property type="evidence" value="ECO:0007669"/>
    <property type="project" value="UniProtKB-KW"/>
</dbReference>
<dbReference type="KEGG" id="muv:FIT94_05945"/>
<dbReference type="GeneID" id="66285431"/>
<feature type="transmembrane region" description="Helical" evidence="11">
    <location>
        <begin position="21"/>
        <end position="44"/>
    </location>
</feature>
<dbReference type="Pfam" id="PF00912">
    <property type="entry name" value="Transgly"/>
    <property type="match status" value="1"/>
</dbReference>
<dbReference type="AlphaFoldDB" id="A0AAX1F0R0"/>
<dbReference type="GO" id="GO:0008955">
    <property type="term" value="F:peptidoglycan glycosyltransferase activity"/>
    <property type="evidence" value="ECO:0007669"/>
    <property type="project" value="UniProtKB-UniRule"/>
</dbReference>
<dbReference type="NCBIfam" id="TIGR02070">
    <property type="entry name" value="mono_pep_trsgly"/>
    <property type="match status" value="1"/>
</dbReference>
<dbReference type="InterPro" id="IPR023346">
    <property type="entry name" value="Lysozyme-like_dom_sf"/>
</dbReference>
<reference evidence="13 14" key="1">
    <citation type="journal article" date="2019" name="ISME J.">
        <title>Evolution in action: habitat transition from sediment to the pelagial leads to genome streamlining in Methylophilaceae.</title>
        <authorList>
            <person name="Salcher M."/>
            <person name="Schaefle D."/>
            <person name="Kaspar M."/>
            <person name="Neuenschwander S.M."/>
            <person name="Ghai R."/>
        </authorList>
    </citation>
    <scope>NUCLEOTIDE SEQUENCE [LARGE SCALE GENOMIC DNA]</scope>
    <source>
        <strain evidence="13 14">MMS-RVI-51</strain>
    </source>
</reference>
<dbReference type="PANTHER" id="PTHR30400:SF0">
    <property type="entry name" value="BIOSYNTHETIC PEPTIDOGLYCAN TRANSGLYCOSYLASE"/>
    <property type="match status" value="1"/>
</dbReference>
<evidence type="ECO:0000256" key="7">
    <source>
        <dbReference type="ARBA" id="ARBA00022984"/>
    </source>
</evidence>
<evidence type="ECO:0000256" key="4">
    <source>
        <dbReference type="ARBA" id="ARBA00022679"/>
    </source>
</evidence>
<protein>
    <recommendedName>
        <fullName evidence="11">Biosynthetic peptidoglycan transglycosylase</fullName>
        <ecNumber evidence="11">2.4.99.28</ecNumber>
    </recommendedName>
    <alternativeName>
        <fullName evidence="11">Glycan polymerase</fullName>
    </alternativeName>
    <alternativeName>
        <fullName evidence="11">Peptidoglycan glycosyltransferase MtgA</fullName>
        <shortName evidence="11">PGT</shortName>
    </alternativeName>
</protein>
<dbReference type="GO" id="GO:0009252">
    <property type="term" value="P:peptidoglycan biosynthetic process"/>
    <property type="evidence" value="ECO:0007669"/>
    <property type="project" value="UniProtKB-UniRule"/>
</dbReference>
<organism evidence="13 14">
    <name type="scientific">Candidatus Methylopumilus universalis</name>
    <dbReference type="NCBI Taxonomy" id="2588536"/>
    <lineage>
        <taxon>Bacteria</taxon>
        <taxon>Pseudomonadati</taxon>
        <taxon>Pseudomonadota</taxon>
        <taxon>Betaproteobacteria</taxon>
        <taxon>Nitrosomonadales</taxon>
        <taxon>Methylophilaceae</taxon>
        <taxon>Candidatus Methylopumilus</taxon>
    </lineage>
</organism>
<proteinExistence type="inferred from homology"/>
<keyword evidence="10 11" id="KW-0961">Cell wall biogenesis/degradation</keyword>